<dbReference type="AlphaFoldDB" id="A0A840I0G3"/>
<dbReference type="SMART" id="SM00929">
    <property type="entry name" value="NADH-G_4Fe-4S_3"/>
    <property type="match status" value="1"/>
</dbReference>
<dbReference type="InterPro" id="IPR054351">
    <property type="entry name" value="NADH_UbQ_OxRdtase_ferredoxin"/>
</dbReference>
<dbReference type="EC" id="7.1.1.-" evidence="10"/>
<keyword evidence="10" id="KW-0874">Quinone</keyword>
<keyword evidence="6 10" id="KW-0408">Iron</keyword>
<dbReference type="Pfam" id="PF13510">
    <property type="entry name" value="Fer2_4"/>
    <property type="match status" value="1"/>
</dbReference>
<dbReference type="InterPro" id="IPR000283">
    <property type="entry name" value="NADH_UbQ_OxRdtase_75kDa_su_CS"/>
</dbReference>
<dbReference type="InterPro" id="IPR036010">
    <property type="entry name" value="2Fe-2S_ferredoxin-like_sf"/>
</dbReference>
<sequence length="714" mass="76811">MSDTAKPAPATRTIKVNGHEVEVDPALTLLQACEAAGEEIPRFCYHERLSVAGNCRMCLIEVKGGPPKPVASCAQNVKDLRPGPDGAPPELFTNTPMVKKAREGVMEFLLINHPLDCPVCDQGGECDLQDQAMAYGRGGTRFEENKRAVEEKYMGPLIKTIMTRCIQCTRCVRFATEVAGVNDLGLVNRGENAEITTYLEKAVDTELSGNLIDICPVGALTSKPYAFMARPWELRKTESIDVMDAMGSNIRIDARGREVLRILPRVHDGVNEEWLADKSRFIWDGLRKRRLDKPFIREGGKLRAATWDEAFEVVRARLEATPKEKVGALVGDLVPAEAVMALKDLTDKIGTPHRDCRQDGSSVGVLPNGERAPRGAYLMGSTIAGIDEADAILLIGTNPRHEAPLLNARIRRNWLNKMGLKVGLIGQATDLTYDYEHLGAGTDSLTALHEGKIGFLDVLKDAKRPLVLIGSGALVRGDAHGVMSAALKLAEAVGATGTDGWNGFGVLQTAAARAGALDLGFLPSAGGRDFAGILDGARSGEIEVVYNLGADECDVEALRDAFVIYQGSHGDRGASVADVVFPAASYAEQSGLYVNLEGRVQQAIRAYFPFGEAREDWAIIRALSGRLGEALPYDDLFALRQRMIEENEVFATLDLAEPGAAPSASLFDGAGALSGDGFSLPIGDYYLTNPIARASAIMAECSTTFAKPKALAAE</sequence>
<dbReference type="Gene3D" id="3.30.70.20">
    <property type="match status" value="1"/>
</dbReference>
<proteinExistence type="inferred from homology"/>
<dbReference type="Pfam" id="PF22117">
    <property type="entry name" value="Fer4_Nqo3"/>
    <property type="match status" value="1"/>
</dbReference>
<evidence type="ECO:0000256" key="9">
    <source>
        <dbReference type="ARBA" id="ARBA00047712"/>
    </source>
</evidence>
<dbReference type="GO" id="GO:0016020">
    <property type="term" value="C:membrane"/>
    <property type="evidence" value="ECO:0007669"/>
    <property type="project" value="InterPro"/>
</dbReference>
<dbReference type="PROSITE" id="PS51839">
    <property type="entry name" value="4FE4S_HC3"/>
    <property type="match status" value="1"/>
</dbReference>
<dbReference type="InterPro" id="IPR006656">
    <property type="entry name" value="Mopterin_OxRdtase"/>
</dbReference>
<comment type="function">
    <text evidence="10">NDH-1 shuttles electrons from NADH, via FMN and iron-sulfur (Fe-S) centers, to quinones in the respiratory chain. Couples the redox reaction to proton translocation (for every two electrons transferred, four hydrogen ions are translocated across the cytoplasmic membrane), and thus conserves the redox energy in a proton gradient.</text>
</comment>
<dbReference type="FunFam" id="3.30.200.210:FF:000002">
    <property type="entry name" value="NADH-ubiquinone oxidoreductase 75 kDa subunit"/>
    <property type="match status" value="1"/>
</dbReference>
<keyword evidence="4 10" id="KW-0479">Metal-binding</keyword>
<dbReference type="PANTHER" id="PTHR43105">
    <property type="entry name" value="RESPIRATORY NITRATE REDUCTASE"/>
    <property type="match status" value="1"/>
</dbReference>
<dbReference type="FunFam" id="3.10.20.740:FF:000001">
    <property type="entry name" value="NADH-quinone oxidoreductase subunit G"/>
    <property type="match status" value="1"/>
</dbReference>
<dbReference type="PROSITE" id="PS00641">
    <property type="entry name" value="COMPLEX1_75K_1"/>
    <property type="match status" value="1"/>
</dbReference>
<dbReference type="Proteomes" id="UP000563524">
    <property type="component" value="Unassembled WGS sequence"/>
</dbReference>
<feature type="domain" description="4Fe-4S Mo/W bis-MGD-type" evidence="12">
    <location>
        <begin position="234"/>
        <end position="290"/>
    </location>
</feature>
<dbReference type="GO" id="GO:0016651">
    <property type="term" value="F:oxidoreductase activity, acting on NAD(P)H"/>
    <property type="evidence" value="ECO:0007669"/>
    <property type="project" value="InterPro"/>
</dbReference>
<dbReference type="Pfam" id="PF22151">
    <property type="entry name" value="Fer4_NDSU1"/>
    <property type="match status" value="1"/>
</dbReference>
<keyword evidence="3 10" id="KW-0004">4Fe-4S</keyword>
<dbReference type="SUPFAM" id="SSF54862">
    <property type="entry name" value="4Fe-4S ferredoxins"/>
    <property type="match status" value="1"/>
</dbReference>
<dbReference type="GO" id="GO:0051539">
    <property type="term" value="F:4 iron, 4 sulfur cluster binding"/>
    <property type="evidence" value="ECO:0007669"/>
    <property type="project" value="UniProtKB-KW"/>
</dbReference>
<protein>
    <recommendedName>
        <fullName evidence="10">NADH-quinone oxidoreductase</fullName>
        <ecNumber evidence="10">7.1.1.-</ecNumber>
    </recommendedName>
</protein>
<evidence type="ECO:0000256" key="7">
    <source>
        <dbReference type="ARBA" id="ARBA00023014"/>
    </source>
</evidence>
<dbReference type="GO" id="GO:0048038">
    <property type="term" value="F:quinone binding"/>
    <property type="evidence" value="ECO:0007669"/>
    <property type="project" value="UniProtKB-UniRule"/>
</dbReference>
<dbReference type="InterPro" id="IPR019574">
    <property type="entry name" value="NADH_UbQ_OxRdtase_Gsu_4Fe4S-bd"/>
</dbReference>
<evidence type="ECO:0000256" key="3">
    <source>
        <dbReference type="ARBA" id="ARBA00022485"/>
    </source>
</evidence>
<dbReference type="CDD" id="cd02773">
    <property type="entry name" value="MopB_Res-Cmplx1_Nad11"/>
    <property type="match status" value="1"/>
</dbReference>
<dbReference type="GO" id="GO:0008137">
    <property type="term" value="F:NADH dehydrogenase (ubiquinone) activity"/>
    <property type="evidence" value="ECO:0007669"/>
    <property type="project" value="UniProtKB-UniRule"/>
</dbReference>
<name>A0A840I0G3_9PROT</name>
<organism evidence="14 15">
    <name type="scientific">Parvularcula dongshanensis</name>
    <dbReference type="NCBI Taxonomy" id="1173995"/>
    <lineage>
        <taxon>Bacteria</taxon>
        <taxon>Pseudomonadati</taxon>
        <taxon>Pseudomonadota</taxon>
        <taxon>Alphaproteobacteria</taxon>
        <taxon>Parvularculales</taxon>
        <taxon>Parvularculaceae</taxon>
        <taxon>Parvularcula</taxon>
    </lineage>
</organism>
<evidence type="ECO:0000256" key="1">
    <source>
        <dbReference type="ARBA" id="ARBA00001966"/>
    </source>
</evidence>
<evidence type="ECO:0000256" key="4">
    <source>
        <dbReference type="ARBA" id="ARBA00022723"/>
    </source>
</evidence>
<dbReference type="InterPro" id="IPR050123">
    <property type="entry name" value="Prok_molybdopt-oxidoreductase"/>
</dbReference>
<evidence type="ECO:0000256" key="2">
    <source>
        <dbReference type="ARBA" id="ARBA00005404"/>
    </source>
</evidence>
<dbReference type="RefSeq" id="WP_183816485.1">
    <property type="nucleotide sequence ID" value="NZ_JACHOB010000001.1"/>
</dbReference>
<keyword evidence="7 10" id="KW-0411">Iron-sulfur</keyword>
<comment type="caution">
    <text evidence="14">The sequence shown here is derived from an EMBL/GenBank/DDBJ whole genome shotgun (WGS) entry which is preliminary data.</text>
</comment>
<evidence type="ECO:0000313" key="14">
    <source>
        <dbReference type="EMBL" id="MBB4658556.1"/>
    </source>
</evidence>
<evidence type="ECO:0000259" key="11">
    <source>
        <dbReference type="PROSITE" id="PS51085"/>
    </source>
</evidence>
<dbReference type="PROSITE" id="PS00642">
    <property type="entry name" value="COMPLEX1_75K_2"/>
    <property type="match status" value="1"/>
</dbReference>
<dbReference type="PROSITE" id="PS51669">
    <property type="entry name" value="4FE4S_MOW_BIS_MGD"/>
    <property type="match status" value="1"/>
</dbReference>
<evidence type="ECO:0000256" key="10">
    <source>
        <dbReference type="RuleBase" id="RU003525"/>
    </source>
</evidence>
<dbReference type="InterPro" id="IPR010228">
    <property type="entry name" value="NADH_UbQ_OxRdtase_Gsu"/>
</dbReference>
<keyword evidence="15" id="KW-1185">Reference proteome</keyword>
<dbReference type="CDD" id="cd00207">
    <property type="entry name" value="fer2"/>
    <property type="match status" value="1"/>
</dbReference>
<dbReference type="Gene3D" id="3.30.200.210">
    <property type="match status" value="1"/>
</dbReference>
<evidence type="ECO:0000313" key="15">
    <source>
        <dbReference type="Proteomes" id="UP000563524"/>
    </source>
</evidence>
<dbReference type="GO" id="GO:0051537">
    <property type="term" value="F:2 iron, 2 sulfur cluster binding"/>
    <property type="evidence" value="ECO:0007669"/>
    <property type="project" value="UniProtKB-UniRule"/>
</dbReference>
<dbReference type="SUPFAM" id="SSF54292">
    <property type="entry name" value="2Fe-2S ferredoxin-like"/>
    <property type="match status" value="1"/>
</dbReference>
<reference evidence="14 15" key="1">
    <citation type="submission" date="2020-08" db="EMBL/GenBank/DDBJ databases">
        <title>Genomic Encyclopedia of Type Strains, Phase IV (KMG-IV): sequencing the most valuable type-strain genomes for metagenomic binning, comparative biology and taxonomic classification.</title>
        <authorList>
            <person name="Goeker M."/>
        </authorList>
    </citation>
    <scope>NUCLEOTIDE SEQUENCE [LARGE SCALE GENOMIC DNA]</scope>
    <source>
        <strain evidence="14 15">DSM 102850</strain>
    </source>
</reference>
<gene>
    <name evidence="14" type="ORF">GGQ59_001056</name>
</gene>
<comment type="catalytic activity">
    <reaction evidence="9 10">
        <text>a quinone + NADH + 5 H(+)(in) = a quinol + NAD(+) + 4 H(+)(out)</text>
        <dbReference type="Rhea" id="RHEA:57888"/>
        <dbReference type="ChEBI" id="CHEBI:15378"/>
        <dbReference type="ChEBI" id="CHEBI:24646"/>
        <dbReference type="ChEBI" id="CHEBI:57540"/>
        <dbReference type="ChEBI" id="CHEBI:57945"/>
        <dbReference type="ChEBI" id="CHEBI:132124"/>
    </reaction>
</comment>
<comment type="similarity">
    <text evidence="2 10">Belongs to the complex I 75 kDa subunit family.</text>
</comment>
<evidence type="ECO:0000256" key="5">
    <source>
        <dbReference type="ARBA" id="ARBA00022967"/>
    </source>
</evidence>
<dbReference type="GO" id="GO:0046872">
    <property type="term" value="F:metal ion binding"/>
    <property type="evidence" value="ECO:0007669"/>
    <property type="project" value="UniProtKB-UniRule"/>
</dbReference>
<dbReference type="Gene3D" id="3.40.50.740">
    <property type="match status" value="1"/>
</dbReference>
<dbReference type="InterPro" id="IPR015405">
    <property type="entry name" value="NDUFS1-like_C"/>
</dbReference>
<feature type="domain" description="2Fe-2S ferredoxin-type" evidence="11">
    <location>
        <begin position="10"/>
        <end position="95"/>
    </location>
</feature>
<dbReference type="Pfam" id="PF00384">
    <property type="entry name" value="Molybdopterin"/>
    <property type="match status" value="1"/>
</dbReference>
<evidence type="ECO:0000256" key="6">
    <source>
        <dbReference type="ARBA" id="ARBA00023004"/>
    </source>
</evidence>
<dbReference type="NCBIfam" id="TIGR01973">
    <property type="entry name" value="NuoG"/>
    <property type="match status" value="1"/>
</dbReference>
<comment type="cofactor">
    <cofactor evidence="1 10">
        <name>[4Fe-4S] cluster</name>
        <dbReference type="ChEBI" id="CHEBI:49883"/>
    </cofactor>
</comment>
<evidence type="ECO:0000259" key="13">
    <source>
        <dbReference type="PROSITE" id="PS51839"/>
    </source>
</evidence>
<feature type="domain" description="4Fe-4S His(Cys)3-ligated-type" evidence="13">
    <location>
        <begin position="97"/>
        <end position="136"/>
    </location>
</feature>
<keyword evidence="10" id="KW-0001">2Fe-2S</keyword>
<accession>A0A840I0G3</accession>
<keyword evidence="8 10" id="KW-0520">NAD</keyword>
<dbReference type="PANTHER" id="PTHR43105:SF13">
    <property type="entry name" value="NADH-UBIQUINONE OXIDOREDUCTASE 75 KDA SUBUNIT, MITOCHONDRIAL"/>
    <property type="match status" value="1"/>
</dbReference>
<dbReference type="Gene3D" id="3.10.20.740">
    <property type="match status" value="1"/>
</dbReference>
<dbReference type="Pfam" id="PF09326">
    <property type="entry name" value="NADH_dhqG_C"/>
    <property type="match status" value="1"/>
</dbReference>
<dbReference type="Pfam" id="PF10588">
    <property type="entry name" value="NADH-G_4Fe-4S_3"/>
    <property type="match status" value="1"/>
</dbReference>
<evidence type="ECO:0000256" key="8">
    <source>
        <dbReference type="ARBA" id="ARBA00023027"/>
    </source>
</evidence>
<dbReference type="InterPro" id="IPR006963">
    <property type="entry name" value="Mopterin_OxRdtase_4Fe-4S_dom"/>
</dbReference>
<dbReference type="SUPFAM" id="SSF53706">
    <property type="entry name" value="Formate dehydrogenase/DMSO reductase, domains 1-3"/>
    <property type="match status" value="1"/>
</dbReference>
<dbReference type="InterPro" id="IPR001041">
    <property type="entry name" value="2Fe-2S_ferredoxin-type"/>
</dbReference>
<dbReference type="FunFam" id="3.30.70.20:FF:000002">
    <property type="entry name" value="NADH-ubiquinone oxidoreductase 75 kDa subunit"/>
    <property type="match status" value="1"/>
</dbReference>
<dbReference type="PROSITE" id="PS51085">
    <property type="entry name" value="2FE2S_FER_2"/>
    <property type="match status" value="1"/>
</dbReference>
<dbReference type="GO" id="GO:0042773">
    <property type="term" value="P:ATP synthesis coupled electron transport"/>
    <property type="evidence" value="ECO:0007669"/>
    <property type="project" value="InterPro"/>
</dbReference>
<dbReference type="EMBL" id="JACHOB010000001">
    <property type="protein sequence ID" value="MBB4658556.1"/>
    <property type="molecule type" value="Genomic_DNA"/>
</dbReference>
<comment type="cofactor">
    <cofactor evidence="10">
        <name>[2Fe-2S] cluster</name>
        <dbReference type="ChEBI" id="CHEBI:190135"/>
    </cofactor>
    <text evidence="10">Binds 1 [2Fe-2S] cluster per subunit.</text>
</comment>
<dbReference type="PROSITE" id="PS00643">
    <property type="entry name" value="COMPLEX1_75K_3"/>
    <property type="match status" value="1"/>
</dbReference>
<keyword evidence="5 10" id="KW-1278">Translocase</keyword>
<evidence type="ECO:0000259" key="12">
    <source>
        <dbReference type="PROSITE" id="PS51669"/>
    </source>
</evidence>